<dbReference type="FunCoup" id="A0A804P6R4">
    <property type="interactions" value="473"/>
</dbReference>
<organism evidence="2 3">
    <name type="scientific">Zea mays</name>
    <name type="common">Maize</name>
    <dbReference type="NCBI Taxonomy" id="4577"/>
    <lineage>
        <taxon>Eukaryota</taxon>
        <taxon>Viridiplantae</taxon>
        <taxon>Streptophyta</taxon>
        <taxon>Embryophyta</taxon>
        <taxon>Tracheophyta</taxon>
        <taxon>Spermatophyta</taxon>
        <taxon>Magnoliopsida</taxon>
        <taxon>Liliopsida</taxon>
        <taxon>Poales</taxon>
        <taxon>Poaceae</taxon>
        <taxon>PACMAD clade</taxon>
        <taxon>Panicoideae</taxon>
        <taxon>Andropogonodae</taxon>
        <taxon>Andropogoneae</taxon>
        <taxon>Tripsacinae</taxon>
        <taxon>Zea</taxon>
    </lineage>
</organism>
<reference evidence="2" key="3">
    <citation type="submission" date="2021-05" db="UniProtKB">
        <authorList>
            <consortium name="EnsemblPlants"/>
        </authorList>
    </citation>
    <scope>IDENTIFICATION</scope>
    <source>
        <strain evidence="2">cv. B73</strain>
    </source>
</reference>
<feature type="region of interest" description="Disordered" evidence="1">
    <location>
        <begin position="77"/>
        <end position="155"/>
    </location>
</feature>
<evidence type="ECO:0000313" key="3">
    <source>
        <dbReference type="Proteomes" id="UP000007305"/>
    </source>
</evidence>
<dbReference type="AlphaFoldDB" id="A0A804P6R4"/>
<dbReference type="InParanoid" id="A0A804P6R4"/>
<evidence type="ECO:0000313" key="2">
    <source>
        <dbReference type="EnsemblPlants" id="Zm00001eb212090_P001"/>
    </source>
</evidence>
<keyword evidence="3" id="KW-1185">Reference proteome</keyword>
<accession>A0A804P6R4</accession>
<feature type="compositionally biased region" description="Basic and acidic residues" evidence="1">
    <location>
        <begin position="113"/>
        <end position="122"/>
    </location>
</feature>
<protein>
    <submittedName>
        <fullName evidence="2">Uncharacterized protein</fullName>
    </submittedName>
</protein>
<sequence>MTQHVALCGVLCIYELTIDTPIVIYNCSLTRYKLCDIPGTVVRHPSATNMQHTIISGLITQAFATIPLPAPRERRFETGARPEKDPRQPTDAAVAAAAGENDERSLPAGEGRSAGRDVRREAMLQVEAEIAGDGEAEGKAAMAEGGGERASSELGERDCRIGWSRWREETPLGFEPDNV</sequence>
<dbReference type="Gramene" id="Zm00001eb212090_T001">
    <property type="protein sequence ID" value="Zm00001eb212090_P001"/>
    <property type="gene ID" value="Zm00001eb212090"/>
</dbReference>
<reference evidence="3" key="1">
    <citation type="journal article" date="2009" name="Science">
        <title>The B73 maize genome: complexity, diversity, and dynamics.</title>
        <authorList>
            <person name="Schnable P.S."/>
            <person name="Ware D."/>
            <person name="Fulton R.S."/>
            <person name="Stein J.C."/>
            <person name="Wei F."/>
            <person name="Pasternak S."/>
            <person name="Liang C."/>
            <person name="Zhang J."/>
            <person name="Fulton L."/>
            <person name="Graves T.A."/>
            <person name="Minx P."/>
            <person name="Reily A.D."/>
            <person name="Courtney L."/>
            <person name="Kruchowski S.S."/>
            <person name="Tomlinson C."/>
            <person name="Strong C."/>
            <person name="Delehaunty K."/>
            <person name="Fronick C."/>
            <person name="Courtney B."/>
            <person name="Rock S.M."/>
            <person name="Belter E."/>
            <person name="Du F."/>
            <person name="Kim K."/>
            <person name="Abbott R.M."/>
            <person name="Cotton M."/>
            <person name="Levy A."/>
            <person name="Marchetto P."/>
            <person name="Ochoa K."/>
            <person name="Jackson S.M."/>
            <person name="Gillam B."/>
            <person name="Chen W."/>
            <person name="Yan L."/>
            <person name="Higginbotham J."/>
            <person name="Cardenas M."/>
            <person name="Waligorski J."/>
            <person name="Applebaum E."/>
            <person name="Phelps L."/>
            <person name="Falcone J."/>
            <person name="Kanchi K."/>
            <person name="Thane T."/>
            <person name="Scimone A."/>
            <person name="Thane N."/>
            <person name="Henke J."/>
            <person name="Wang T."/>
            <person name="Ruppert J."/>
            <person name="Shah N."/>
            <person name="Rotter K."/>
            <person name="Hodges J."/>
            <person name="Ingenthron E."/>
            <person name="Cordes M."/>
            <person name="Kohlberg S."/>
            <person name="Sgro J."/>
            <person name="Delgado B."/>
            <person name="Mead K."/>
            <person name="Chinwalla A."/>
            <person name="Leonard S."/>
            <person name="Crouse K."/>
            <person name="Collura K."/>
            <person name="Kudrna D."/>
            <person name="Currie J."/>
            <person name="He R."/>
            <person name="Angelova A."/>
            <person name="Rajasekar S."/>
            <person name="Mueller T."/>
            <person name="Lomeli R."/>
            <person name="Scara G."/>
            <person name="Ko A."/>
            <person name="Delaney K."/>
            <person name="Wissotski M."/>
            <person name="Lopez G."/>
            <person name="Campos D."/>
            <person name="Braidotti M."/>
            <person name="Ashley E."/>
            <person name="Golser W."/>
            <person name="Kim H."/>
            <person name="Lee S."/>
            <person name="Lin J."/>
            <person name="Dujmic Z."/>
            <person name="Kim W."/>
            <person name="Talag J."/>
            <person name="Zuccolo A."/>
            <person name="Fan C."/>
            <person name="Sebastian A."/>
            <person name="Kramer M."/>
            <person name="Spiegel L."/>
            <person name="Nascimento L."/>
            <person name="Zutavern T."/>
            <person name="Miller B."/>
            <person name="Ambroise C."/>
            <person name="Muller S."/>
            <person name="Spooner W."/>
            <person name="Narechania A."/>
            <person name="Ren L."/>
            <person name="Wei S."/>
            <person name="Kumari S."/>
            <person name="Faga B."/>
            <person name="Levy M.J."/>
            <person name="McMahan L."/>
            <person name="Van Buren P."/>
            <person name="Vaughn M.W."/>
            <person name="Ying K."/>
            <person name="Yeh C.-T."/>
            <person name="Emrich S.J."/>
            <person name="Jia Y."/>
            <person name="Kalyanaraman A."/>
            <person name="Hsia A.-P."/>
            <person name="Barbazuk W.B."/>
            <person name="Baucom R.S."/>
            <person name="Brutnell T.P."/>
            <person name="Carpita N.C."/>
            <person name="Chaparro C."/>
            <person name="Chia J.-M."/>
            <person name="Deragon J.-M."/>
            <person name="Estill J.C."/>
            <person name="Fu Y."/>
            <person name="Jeddeloh J.A."/>
            <person name="Han Y."/>
            <person name="Lee H."/>
            <person name="Li P."/>
            <person name="Lisch D.R."/>
            <person name="Liu S."/>
            <person name="Liu Z."/>
            <person name="Nagel D.H."/>
            <person name="McCann M.C."/>
            <person name="SanMiguel P."/>
            <person name="Myers A.M."/>
            <person name="Nettleton D."/>
            <person name="Nguyen J."/>
            <person name="Penning B.W."/>
            <person name="Ponnala L."/>
            <person name="Schneider K.L."/>
            <person name="Schwartz D.C."/>
            <person name="Sharma A."/>
            <person name="Soderlund C."/>
            <person name="Springer N.M."/>
            <person name="Sun Q."/>
            <person name="Wang H."/>
            <person name="Waterman M."/>
            <person name="Westerman R."/>
            <person name="Wolfgruber T.K."/>
            <person name="Yang L."/>
            <person name="Yu Y."/>
            <person name="Zhang L."/>
            <person name="Zhou S."/>
            <person name="Zhu Q."/>
            <person name="Bennetzen J.L."/>
            <person name="Dawe R.K."/>
            <person name="Jiang J."/>
            <person name="Jiang N."/>
            <person name="Presting G.G."/>
            <person name="Wessler S.R."/>
            <person name="Aluru S."/>
            <person name="Martienssen R.A."/>
            <person name="Clifton S.W."/>
            <person name="McCombie W.R."/>
            <person name="Wing R.A."/>
            <person name="Wilson R.K."/>
        </authorList>
    </citation>
    <scope>NUCLEOTIDE SEQUENCE [LARGE SCALE GENOMIC DNA]</scope>
    <source>
        <strain evidence="3">cv. B73</strain>
    </source>
</reference>
<evidence type="ECO:0000256" key="1">
    <source>
        <dbReference type="SAM" id="MobiDB-lite"/>
    </source>
</evidence>
<feature type="compositionally biased region" description="Basic and acidic residues" evidence="1">
    <location>
        <begin position="77"/>
        <end position="88"/>
    </location>
</feature>
<name>A0A804P6R4_MAIZE</name>
<feature type="compositionally biased region" description="Basic and acidic residues" evidence="1">
    <location>
        <begin position="146"/>
        <end position="155"/>
    </location>
</feature>
<dbReference type="EnsemblPlants" id="Zm00001eb212090_T001">
    <property type="protein sequence ID" value="Zm00001eb212090_P001"/>
    <property type="gene ID" value="Zm00001eb212090"/>
</dbReference>
<reference evidence="2" key="2">
    <citation type="submission" date="2019-07" db="EMBL/GenBank/DDBJ databases">
        <authorList>
            <person name="Seetharam A."/>
            <person name="Woodhouse M."/>
            <person name="Cannon E."/>
        </authorList>
    </citation>
    <scope>NUCLEOTIDE SEQUENCE [LARGE SCALE GENOMIC DNA]</scope>
    <source>
        <strain evidence="2">cv. B73</strain>
    </source>
</reference>
<proteinExistence type="predicted"/>
<dbReference type="Proteomes" id="UP000007305">
    <property type="component" value="Chromosome 5"/>
</dbReference>